<dbReference type="PIRSF" id="PIRSF014728">
    <property type="entry name" value="PqaA"/>
    <property type="match status" value="1"/>
</dbReference>
<reference evidence="1 2" key="1">
    <citation type="submission" date="2019-10" db="EMBL/GenBank/DDBJ databases">
        <title>Alcanivorax sp.PA15-N-34 draft genome sequence.</title>
        <authorList>
            <person name="Liao X."/>
            <person name="Shao Z."/>
        </authorList>
    </citation>
    <scope>NUCLEOTIDE SEQUENCE [LARGE SCALE GENOMIC DNA]</scope>
    <source>
        <strain evidence="1 2">PA15-N-34</strain>
    </source>
</reference>
<dbReference type="Gene3D" id="3.40.50.1820">
    <property type="entry name" value="alpha/beta hydrolase"/>
    <property type="match status" value="1"/>
</dbReference>
<evidence type="ECO:0008006" key="3">
    <source>
        <dbReference type="Google" id="ProtNLM"/>
    </source>
</evidence>
<evidence type="ECO:0000313" key="1">
    <source>
        <dbReference type="EMBL" id="MQX51782.1"/>
    </source>
</evidence>
<dbReference type="PANTHER" id="PTHR31497">
    <property type="entry name" value="AUTOCRINE PROLIFERATION REPRESSOR PROTEIN A"/>
    <property type="match status" value="1"/>
</dbReference>
<sequence>MGLPILPVAGCKMNADQGRTTCYLITMSTARVTIMKGLRVLLLALPALTQGQQMAAYLAEPEPDFGWQYYHHEAGWLADHHFLLVTSQRWLDMDEVDLSLWQHEVTVSIPWSPACPGRERDDRTALVLISGGERPGKILRTSPGSMATALALLFCRPVVDIRQVPNQPLQFTGEAVGRQEDALLARSMTLAGEKPEGEWPLHNAMVKAVIRSLDAVQAFSHEQEDLGPIEDFALLGSSKRGWTAWLVAAHDPRIRALVPVSIDMLNLGQQFDHQYASYGSYTPALQAFSTEGIDCLIRTEAGKALLEQVDPWAYRQQLTLPKLVINASGDPYFVSDSWRYYYPQLGGANWLRYTPNTGHSQGDTLDRISRLAQIANWLDQILAGETPPSLTWKVKEEVMEVRTSEPPREVVLWQASNPQARDFRLATFGANWMPQRLQADDDGVYRVRLAPPAQGYRGWFVEARFGGWLGGQQQIYTSGVQVRPLAMPYSPRTCSSPRSEADS</sequence>
<protein>
    <recommendedName>
        <fullName evidence="3">PhoPQ-activated pathogenicity-related protein</fullName>
    </recommendedName>
</protein>
<dbReference type="SUPFAM" id="SSF53474">
    <property type="entry name" value="alpha/beta-Hydrolases"/>
    <property type="match status" value="1"/>
</dbReference>
<name>A0A6N7LPI2_9GAMM</name>
<dbReference type="PANTHER" id="PTHR31497:SF0">
    <property type="entry name" value="AUTOCRINE PROLIFERATION REPRESSOR PROTEIN A"/>
    <property type="match status" value="1"/>
</dbReference>
<dbReference type="InterPro" id="IPR029058">
    <property type="entry name" value="AB_hydrolase_fold"/>
</dbReference>
<proteinExistence type="predicted"/>
<dbReference type="Pfam" id="PF10142">
    <property type="entry name" value="PhoPQ_related"/>
    <property type="match status" value="1"/>
</dbReference>
<dbReference type="EMBL" id="WIRE01000001">
    <property type="protein sequence ID" value="MQX51782.1"/>
    <property type="molecule type" value="Genomic_DNA"/>
</dbReference>
<dbReference type="InterPro" id="IPR009199">
    <property type="entry name" value="PhoPQ-act_pathogen-rel_PqaA"/>
</dbReference>
<evidence type="ECO:0000313" key="2">
    <source>
        <dbReference type="Proteomes" id="UP000469421"/>
    </source>
</evidence>
<organism evidence="1 2">
    <name type="scientific">Alcanivorax sediminis</name>
    <dbReference type="NCBI Taxonomy" id="2663008"/>
    <lineage>
        <taxon>Bacteria</taxon>
        <taxon>Pseudomonadati</taxon>
        <taxon>Pseudomonadota</taxon>
        <taxon>Gammaproteobacteria</taxon>
        <taxon>Oceanospirillales</taxon>
        <taxon>Alcanivoracaceae</taxon>
        <taxon>Alcanivorax</taxon>
    </lineage>
</organism>
<dbReference type="Proteomes" id="UP000469421">
    <property type="component" value="Unassembled WGS sequence"/>
</dbReference>
<dbReference type="AlphaFoldDB" id="A0A6N7LPI2"/>
<gene>
    <name evidence="1" type="ORF">GFN93_00885</name>
</gene>
<accession>A0A6N7LPI2</accession>
<comment type="caution">
    <text evidence="1">The sequence shown here is derived from an EMBL/GenBank/DDBJ whole genome shotgun (WGS) entry which is preliminary data.</text>
</comment>
<keyword evidence="2" id="KW-1185">Reference proteome</keyword>